<comment type="similarity">
    <text evidence="2 5">Belongs to the ELP1/IKA1 family.</text>
</comment>
<reference evidence="12" key="1">
    <citation type="journal article" date="2013" name="Genetics">
        <title>The draft genome and transcriptome of Panagrellus redivivus are shaped by the harsh demands of a free-living lifestyle.</title>
        <authorList>
            <person name="Srinivasan J."/>
            <person name="Dillman A.R."/>
            <person name="Macchietto M.G."/>
            <person name="Heikkinen L."/>
            <person name="Lakso M."/>
            <person name="Fracchia K.M."/>
            <person name="Antoshechkin I."/>
            <person name="Mortazavi A."/>
            <person name="Wong G."/>
            <person name="Sternberg P.W."/>
        </authorList>
    </citation>
    <scope>NUCLEOTIDE SEQUENCE [LARGE SCALE GENOMIC DNA]</scope>
    <source>
        <strain evidence="12">MT8872</strain>
    </source>
</reference>
<reference evidence="13" key="2">
    <citation type="submission" date="2020-10" db="UniProtKB">
        <authorList>
            <consortium name="WormBaseParasite"/>
        </authorList>
    </citation>
    <scope>IDENTIFICATION</scope>
</reference>
<dbReference type="GO" id="GO:0000049">
    <property type="term" value="F:tRNA binding"/>
    <property type="evidence" value="ECO:0007669"/>
    <property type="project" value="TreeGrafter"/>
</dbReference>
<keyword evidence="4" id="KW-0819">tRNA processing</keyword>
<feature type="domain" description="ELP1 TPR" evidence="9">
    <location>
        <begin position="885"/>
        <end position="1046"/>
    </location>
</feature>
<comment type="subcellular location">
    <subcellularLocation>
        <location evidence="5">Cytoplasm</location>
    </subcellularLocation>
    <subcellularLocation>
        <location evidence="5">Nucleus</location>
    </subcellularLocation>
</comment>
<dbReference type="Pfam" id="PF23878">
    <property type="entry name" value="TPR_ELP1"/>
    <property type="match status" value="1"/>
</dbReference>
<organism evidence="12 13">
    <name type="scientific">Panagrellus redivivus</name>
    <name type="common">Microworm</name>
    <dbReference type="NCBI Taxonomy" id="6233"/>
    <lineage>
        <taxon>Eukaryota</taxon>
        <taxon>Metazoa</taxon>
        <taxon>Ecdysozoa</taxon>
        <taxon>Nematoda</taxon>
        <taxon>Chromadorea</taxon>
        <taxon>Rhabditida</taxon>
        <taxon>Tylenchina</taxon>
        <taxon>Panagrolaimomorpha</taxon>
        <taxon>Panagrolaimoidea</taxon>
        <taxon>Panagrolaimidae</taxon>
        <taxon>Panagrellus</taxon>
    </lineage>
</organism>
<dbReference type="WBParaSite" id="Pan_g398.t1">
    <property type="protein sequence ID" value="Pan_g398.t1"/>
    <property type="gene ID" value="Pan_g398"/>
</dbReference>
<accession>A0A7E4VW73</accession>
<dbReference type="GO" id="GO:0005829">
    <property type="term" value="C:cytosol"/>
    <property type="evidence" value="ECO:0007669"/>
    <property type="project" value="TreeGrafter"/>
</dbReference>
<dbReference type="InterPro" id="IPR056167">
    <property type="entry name" value="A-sol_ELP1"/>
</dbReference>
<feature type="domain" description="ELP1 alpha-solenoid" evidence="10">
    <location>
        <begin position="669"/>
        <end position="877"/>
    </location>
</feature>
<dbReference type="Pfam" id="PF04762">
    <property type="entry name" value="Beta-prop_ELP1_1st"/>
    <property type="match status" value="1"/>
</dbReference>
<dbReference type="InterPro" id="IPR056165">
    <property type="entry name" value="Beta-prop_ELP1_2nd"/>
</dbReference>
<dbReference type="UniPathway" id="UPA00988"/>
<dbReference type="GO" id="GO:0002926">
    <property type="term" value="P:tRNA wobble base 5-methoxycarbonylmethyl-2-thiouridinylation"/>
    <property type="evidence" value="ECO:0007669"/>
    <property type="project" value="TreeGrafter"/>
</dbReference>
<dbReference type="PANTHER" id="PTHR12747:SF0">
    <property type="entry name" value="ELONGATOR COMPLEX PROTEIN 1"/>
    <property type="match status" value="1"/>
</dbReference>
<dbReference type="InterPro" id="IPR056164">
    <property type="entry name" value="Beta-prop_ELP1_1st"/>
</dbReference>
<keyword evidence="5" id="KW-0539">Nucleus</keyword>
<evidence type="ECO:0000259" key="8">
    <source>
        <dbReference type="Pfam" id="PF23797"/>
    </source>
</evidence>
<name>A0A7E4VW73_PANRE</name>
<evidence type="ECO:0000313" key="13">
    <source>
        <dbReference type="WBParaSite" id="Pan_g398.t1"/>
    </source>
</evidence>
<dbReference type="Pfam" id="PF23797">
    <property type="entry name" value="Beta-prop_ELP1_2nd"/>
    <property type="match status" value="1"/>
</dbReference>
<dbReference type="SUPFAM" id="SSF82171">
    <property type="entry name" value="DPP6 N-terminal domain-like"/>
    <property type="match status" value="1"/>
</dbReference>
<evidence type="ECO:0000256" key="6">
    <source>
        <dbReference type="SAM" id="MobiDB-lite"/>
    </source>
</evidence>
<dbReference type="InterPro" id="IPR056166">
    <property type="entry name" value="TPR_ELP1"/>
</dbReference>
<dbReference type="PANTHER" id="PTHR12747">
    <property type="entry name" value="ELONGATOR COMPLEX PROTEIN 1"/>
    <property type="match status" value="1"/>
</dbReference>
<protein>
    <recommendedName>
        <fullName evidence="5">Elongator complex protein 1</fullName>
    </recommendedName>
</protein>
<evidence type="ECO:0000259" key="10">
    <source>
        <dbReference type="Pfam" id="PF23925"/>
    </source>
</evidence>
<feature type="domain" description="ELP1 first N-terminal beta-propeller" evidence="7">
    <location>
        <begin position="1"/>
        <end position="349"/>
    </location>
</feature>
<evidence type="ECO:0000256" key="4">
    <source>
        <dbReference type="ARBA" id="ARBA00022694"/>
    </source>
</evidence>
<evidence type="ECO:0000256" key="1">
    <source>
        <dbReference type="ARBA" id="ARBA00005043"/>
    </source>
</evidence>
<dbReference type="Pfam" id="PF23925">
    <property type="entry name" value="A-sol_ELP1"/>
    <property type="match status" value="1"/>
</dbReference>
<evidence type="ECO:0000256" key="5">
    <source>
        <dbReference type="PIRNR" id="PIRNR017233"/>
    </source>
</evidence>
<evidence type="ECO:0000259" key="9">
    <source>
        <dbReference type="Pfam" id="PF23878"/>
    </source>
</evidence>
<keyword evidence="3 5" id="KW-0963">Cytoplasm</keyword>
<dbReference type="InterPro" id="IPR056169">
    <property type="entry name" value="HB_ELP1"/>
</dbReference>
<dbReference type="Proteomes" id="UP000492821">
    <property type="component" value="Unassembled WGS sequence"/>
</dbReference>
<dbReference type="PIRSF" id="PIRSF017233">
    <property type="entry name" value="IKAP"/>
    <property type="match status" value="1"/>
</dbReference>
<comment type="pathway">
    <text evidence="1">tRNA modification; 5-methoxycarbonylmethyl-2-thiouridine-tRNA biosynthesis.</text>
</comment>
<evidence type="ECO:0000256" key="2">
    <source>
        <dbReference type="ARBA" id="ARBA00006086"/>
    </source>
</evidence>
<evidence type="ECO:0000256" key="3">
    <source>
        <dbReference type="ARBA" id="ARBA00022490"/>
    </source>
</evidence>
<dbReference type="GO" id="GO:0033588">
    <property type="term" value="C:elongator holoenzyme complex"/>
    <property type="evidence" value="ECO:0007669"/>
    <property type="project" value="InterPro"/>
</dbReference>
<feature type="region of interest" description="Disordered" evidence="6">
    <location>
        <begin position="167"/>
        <end position="186"/>
    </location>
</feature>
<evidence type="ECO:0000259" key="11">
    <source>
        <dbReference type="Pfam" id="PF23936"/>
    </source>
</evidence>
<feature type="domain" description="ELP1 N-terminal second beta-propeller" evidence="8">
    <location>
        <begin position="384"/>
        <end position="638"/>
    </location>
</feature>
<dbReference type="GO" id="GO:0005634">
    <property type="term" value="C:nucleus"/>
    <property type="evidence" value="ECO:0007669"/>
    <property type="project" value="UniProtKB-SubCell"/>
</dbReference>
<proteinExistence type="inferred from homology"/>
<sequence length="1287" mass="145232">MKNLHIYRSASTPPDTVTDVLAMAVDAANELTYFALRDRIIAVGTDMNVVNTFEWDFDGLGHLVMFDFLVDEMVLCAILSSGEILLVSTNDGTVNLETELRGVDIIGGAWSPDLGQLIVVTPDKLMALSREFVVDYDVDLYHAAPGKEQLQTIGWGARETQFQGLAGKQKRERIDPDTVPGGLNPNDDRRVLVSWRGDAQYFTVSTVEERPNPLKAEDPAAPAKVEARHLRVWSRDMELMSQCEPLNGMEPVLSMRPTGNLMAVPRVRDGKRDLWLYERNGQWRSHFTVGDADSEVVSVGWNIDSTVLLIHLRRNGVDLLQFWTISNYDWALKAETENQKLLTAKWDPESPRRLHFVTISGQYGFLEVEPGYNSRDCLIVSIAGGNVRVTDLTKAPMPPPMFHAVLSSGKTGVLLLTQSKYGLALLLSDMRLVTYRLENREYTPLSSVKLTNPLAQLPINLQWTNESAVSFICGRDVFAVDVLNGNEKLIITAPKQLVYHRRSPSNDAWFFLAVDGSWMSFADGNMSPSLLAVKFPVNSVDTHRCNIVDLGNRYILFGLNRNNQLLIDGHVVHQAVGHISYGSDAFLVTTLHHQLFAMSYDRLLELLAAPPKQTAKNSVFGWFAEGSGRAVERGSAVVAHESDGVRVFLQMPRGNLETVEPRFRLVPCLRQLIGAKRYRDAIVMMRRQRVDMNLLYDHDPDAFIANVVEFVEQVRNADLLNLFIFGLNEADTTRTSFAPFYPDRANTPAPPSGKVARTAEAVLKAVLDTKDIKKRQKIYTAALSCFLKREPRGIKEAFLDMREQVKAAGEVLQQTNEQYVNQTPSLFRRWTKHLRYFVKDGELFQAALQTYDLELAYEVADEINMDPREFLPLLESLKAKDNDAYRRYHIDLVVEDYEAALEHIADAEDKIDECIDHIKRHNLYSKALIVFNGKTNYNRIAQVCAENALSQRRHKEAGLLFEQAGDYLNALKAHELAMNVLDYVAAARRVPLDAPAIQRSLTVFALKFEQQGRYVQAAETYKMLDVEANLSKVVENFARAQNWSTALLEYNLHPFVESDARPKLIKEASSRYRTVLSELRSHLNEINTHAARLEILRAEKAKTVEEWVENEGDVDVAQSETMSEASSASGVSSISNISRLSRMSAAQAKRRKNVERKKKNVKQGSQYEDIGILTALTELFAKISTIQTELAELLPTLVALGLLSEARELQKEAERVVKAAADRRVEVWPRYLKPNNLPGPLHEIYRCEDGIIRMPGEGHMPTRIYLEDELFPPKFDTNLSWKLKALD</sequence>
<comment type="function">
    <text evidence="5">Component of the elongator complex which is required for multiple tRNA modifications, including mcm5U (5-methoxycarbonylmethyl uridine), mcm5s2U (5-methoxycarbonylmethyl-2-thiouridine), and ncm5U (5-carbamoylmethyl uridine). The elongator complex catalyzes formation of carboxymethyluridine in the wobble base at position 34 in tRNAs.</text>
</comment>
<keyword evidence="12" id="KW-1185">Reference proteome</keyword>
<evidence type="ECO:0000259" key="7">
    <source>
        <dbReference type="Pfam" id="PF04762"/>
    </source>
</evidence>
<evidence type="ECO:0000313" key="12">
    <source>
        <dbReference type="Proteomes" id="UP000492821"/>
    </source>
</evidence>
<feature type="domain" description="ELP1 three-helical bundle" evidence="11">
    <location>
        <begin position="1072"/>
        <end position="1218"/>
    </location>
</feature>
<dbReference type="Pfam" id="PF23936">
    <property type="entry name" value="HB_ELP1"/>
    <property type="match status" value="1"/>
</dbReference>
<dbReference type="InterPro" id="IPR006849">
    <property type="entry name" value="Elp1"/>
</dbReference>